<evidence type="ECO:0000313" key="1">
    <source>
        <dbReference type="EMBL" id="JAD32603.1"/>
    </source>
</evidence>
<dbReference type="EMBL" id="GBRH01265292">
    <property type="protein sequence ID" value="JAD32603.1"/>
    <property type="molecule type" value="Transcribed_RNA"/>
</dbReference>
<sequence>MGNYHQTNCTTARINIETR</sequence>
<dbReference type="AlphaFoldDB" id="A0A0A8Z4M1"/>
<reference evidence="1" key="1">
    <citation type="submission" date="2014-09" db="EMBL/GenBank/DDBJ databases">
        <authorList>
            <person name="Magalhaes I.L.F."/>
            <person name="Oliveira U."/>
            <person name="Santos F.R."/>
            <person name="Vidigal T.H.D.A."/>
            <person name="Brescovit A.D."/>
            <person name="Santos A.J."/>
        </authorList>
    </citation>
    <scope>NUCLEOTIDE SEQUENCE</scope>
    <source>
        <tissue evidence="1">Shoot tissue taken approximately 20 cm above the soil surface</tissue>
    </source>
</reference>
<accession>A0A0A8Z4M1</accession>
<organism evidence="1">
    <name type="scientific">Arundo donax</name>
    <name type="common">Giant reed</name>
    <name type="synonym">Donax arundinaceus</name>
    <dbReference type="NCBI Taxonomy" id="35708"/>
    <lineage>
        <taxon>Eukaryota</taxon>
        <taxon>Viridiplantae</taxon>
        <taxon>Streptophyta</taxon>
        <taxon>Embryophyta</taxon>
        <taxon>Tracheophyta</taxon>
        <taxon>Spermatophyta</taxon>
        <taxon>Magnoliopsida</taxon>
        <taxon>Liliopsida</taxon>
        <taxon>Poales</taxon>
        <taxon>Poaceae</taxon>
        <taxon>PACMAD clade</taxon>
        <taxon>Arundinoideae</taxon>
        <taxon>Arundineae</taxon>
        <taxon>Arundo</taxon>
    </lineage>
</organism>
<name>A0A0A8Z4M1_ARUDO</name>
<protein>
    <submittedName>
        <fullName evidence="1">Uncharacterized protein</fullName>
    </submittedName>
</protein>
<proteinExistence type="predicted"/>
<reference evidence="1" key="2">
    <citation type="journal article" date="2015" name="Data Brief">
        <title>Shoot transcriptome of the giant reed, Arundo donax.</title>
        <authorList>
            <person name="Barrero R.A."/>
            <person name="Guerrero F.D."/>
            <person name="Moolhuijzen P."/>
            <person name="Goolsby J.A."/>
            <person name="Tidwell J."/>
            <person name="Bellgard S.E."/>
            <person name="Bellgard M.I."/>
        </authorList>
    </citation>
    <scope>NUCLEOTIDE SEQUENCE</scope>
    <source>
        <tissue evidence="1">Shoot tissue taken approximately 20 cm above the soil surface</tissue>
    </source>
</reference>